<gene>
    <name evidence="1" type="ORF">ET464_06950</name>
</gene>
<keyword evidence="2" id="KW-1185">Reference proteome</keyword>
<dbReference type="AlphaFoldDB" id="A0A4P6ETF1"/>
<dbReference type="RefSeq" id="WP_129439488.1">
    <property type="nucleotide sequence ID" value="NZ_CP035492.1"/>
</dbReference>
<dbReference type="OrthoDB" id="2449131at2"/>
<evidence type="ECO:0000313" key="1">
    <source>
        <dbReference type="EMBL" id="QAY66174.1"/>
    </source>
</evidence>
<sequence length="260" mass="29585">MMDSQMDTEGQAQLMTCYNRTIRRLLPLLLLAAAALSLGGCMYPNNQLKENQAPPRDAVRNVQAAIDDYYKETGLLPIKNSTMETPRYEKFAIDFSQLKQKGFLSEIPPAAFENGGHYYFIVIDEETAPRVKLMDLITVQYINDLNQTIREYMDKHQGLVPKGEQVYPGFYRINYKQMNTKEKTLRSVYSGQKIETMIDDNGNAYVDYAFDLMQAIQKSGLTSFQPETDLRALLVDNTLYVPVKSVPYRYVNGEPVALAG</sequence>
<name>A0A4P6ETF1_9BACL</name>
<dbReference type="EMBL" id="CP035492">
    <property type="protein sequence ID" value="QAY66174.1"/>
    <property type="molecule type" value="Genomic_DNA"/>
</dbReference>
<evidence type="ECO:0008006" key="3">
    <source>
        <dbReference type="Google" id="ProtNLM"/>
    </source>
</evidence>
<reference evidence="1 2" key="1">
    <citation type="submission" date="2019-01" db="EMBL/GenBank/DDBJ databases">
        <title>Genome sequencing of strain FW100M-2.</title>
        <authorList>
            <person name="Heo J."/>
            <person name="Kim S.-J."/>
            <person name="Kim J.-S."/>
            <person name="Hong S.-B."/>
            <person name="Kwon S.-W."/>
        </authorList>
    </citation>
    <scope>NUCLEOTIDE SEQUENCE [LARGE SCALE GENOMIC DNA]</scope>
    <source>
        <strain evidence="1 2">FW100M-2</strain>
    </source>
</reference>
<proteinExistence type="predicted"/>
<protein>
    <recommendedName>
        <fullName evidence="3">DUF3939 domain-containing protein</fullName>
    </recommendedName>
</protein>
<dbReference type="Proteomes" id="UP000293568">
    <property type="component" value="Chromosome"/>
</dbReference>
<evidence type="ECO:0000313" key="2">
    <source>
        <dbReference type="Proteomes" id="UP000293568"/>
    </source>
</evidence>
<accession>A0A4P6ETF1</accession>
<dbReference type="KEGG" id="pprt:ET464_06950"/>
<organism evidence="1 2">
    <name type="scientific">Paenibacillus protaetiae</name>
    <dbReference type="NCBI Taxonomy" id="2509456"/>
    <lineage>
        <taxon>Bacteria</taxon>
        <taxon>Bacillati</taxon>
        <taxon>Bacillota</taxon>
        <taxon>Bacilli</taxon>
        <taxon>Bacillales</taxon>
        <taxon>Paenibacillaceae</taxon>
        <taxon>Paenibacillus</taxon>
    </lineage>
</organism>